<dbReference type="PANTHER" id="PTHR14969:SF13">
    <property type="entry name" value="AT30094P"/>
    <property type="match status" value="1"/>
</dbReference>
<feature type="domain" description="Phosphatidic acid phosphatase type 2/haloperoxidase" evidence="2">
    <location>
        <begin position="88"/>
        <end position="196"/>
    </location>
</feature>
<name>C0GI00_DETAL</name>
<dbReference type="eggNOG" id="COG0671">
    <property type="taxonomic scope" value="Bacteria"/>
</dbReference>
<organism evidence="3 4">
    <name type="scientific">Dethiobacter alkaliphilus AHT 1</name>
    <dbReference type="NCBI Taxonomy" id="555088"/>
    <lineage>
        <taxon>Bacteria</taxon>
        <taxon>Bacillati</taxon>
        <taxon>Bacillota</taxon>
        <taxon>Dethiobacteria</taxon>
        <taxon>Dethiobacterales</taxon>
        <taxon>Dethiobacteraceae</taxon>
        <taxon>Dethiobacter</taxon>
    </lineage>
</organism>
<keyword evidence="1" id="KW-1133">Transmembrane helix</keyword>
<feature type="transmembrane region" description="Helical" evidence="1">
    <location>
        <begin position="62"/>
        <end position="85"/>
    </location>
</feature>
<dbReference type="RefSeq" id="WP_008517245.1">
    <property type="nucleotide sequence ID" value="NZ_ACJM01000010.1"/>
</dbReference>
<keyword evidence="4" id="KW-1185">Reference proteome</keyword>
<dbReference type="Proteomes" id="UP000006443">
    <property type="component" value="Unassembled WGS sequence"/>
</dbReference>
<feature type="transmembrane region" description="Helical" evidence="1">
    <location>
        <begin position="20"/>
        <end position="41"/>
    </location>
</feature>
<protein>
    <submittedName>
        <fullName evidence="3">Phosphoesterase PA-phosphatase related protein</fullName>
    </submittedName>
</protein>
<feature type="transmembrane region" description="Helical" evidence="1">
    <location>
        <begin position="91"/>
        <end position="109"/>
    </location>
</feature>
<dbReference type="Pfam" id="PF01569">
    <property type="entry name" value="PAP2"/>
    <property type="match status" value="1"/>
</dbReference>
<keyword evidence="1" id="KW-0812">Transmembrane</keyword>
<dbReference type="InterPro" id="IPR036938">
    <property type="entry name" value="PAP2/HPO_sf"/>
</dbReference>
<feature type="transmembrane region" description="Helical" evidence="1">
    <location>
        <begin position="181"/>
        <end position="199"/>
    </location>
</feature>
<proteinExistence type="predicted"/>
<feature type="transmembrane region" description="Helical" evidence="1">
    <location>
        <begin position="155"/>
        <end position="175"/>
    </location>
</feature>
<dbReference type="SMART" id="SM00014">
    <property type="entry name" value="acidPPc"/>
    <property type="match status" value="1"/>
</dbReference>
<sequence>MNIPPVTRPYFSSDPAKEKAAVILCWAVTLLSTLILILFWEETRSLQFIANLQQYRTPFVEFLFRFFTFLGDDQFFMVFFGVLIWCVSKPLGFWTAFVLLTSGTYSGLIKDMTILERPALAGIIHPDNSAFPSGHTLTAITVWGYLAVRLKNRNFWLWSALTIIMIAVSRLILGYHFLGDVLGGIALGIPFLLFFLWLSTAFIEQKWMDKVSLPLLLSLSLAVPLLISSVLPGSDPPKLMGYLAGASFGYILEKEKVRSAVNAPFFKQIIKSVIGLAVLFGIIMGLGPVLPSAVEILGFIRYGLGGLWVTLIAPALFVKLKLSGTTKEPDQEIDQPTIPLPSESV</sequence>
<feature type="transmembrane region" description="Helical" evidence="1">
    <location>
        <begin position="273"/>
        <end position="293"/>
    </location>
</feature>
<evidence type="ECO:0000313" key="3">
    <source>
        <dbReference type="EMBL" id="EEG77074.1"/>
    </source>
</evidence>
<reference evidence="3 4" key="1">
    <citation type="submission" date="2009-02" db="EMBL/GenBank/DDBJ databases">
        <title>Sequencing of the draft genome and assembly of Dethiobacter alkaliphilus AHT 1.</title>
        <authorList>
            <consortium name="US DOE Joint Genome Institute (JGI-PGF)"/>
            <person name="Lucas S."/>
            <person name="Copeland A."/>
            <person name="Lapidus A."/>
            <person name="Glavina del Rio T."/>
            <person name="Dalin E."/>
            <person name="Tice H."/>
            <person name="Bruce D."/>
            <person name="Goodwin L."/>
            <person name="Pitluck S."/>
            <person name="Larimer F."/>
            <person name="Land M.L."/>
            <person name="Hauser L."/>
            <person name="Muyzer G."/>
        </authorList>
    </citation>
    <scope>NUCLEOTIDE SEQUENCE [LARGE SCALE GENOMIC DNA]</scope>
    <source>
        <strain evidence="3 4">AHT 1</strain>
    </source>
</reference>
<dbReference type="PANTHER" id="PTHR14969">
    <property type="entry name" value="SPHINGOSINE-1-PHOSPHATE PHOSPHOHYDROLASE"/>
    <property type="match status" value="1"/>
</dbReference>
<dbReference type="SUPFAM" id="SSF48317">
    <property type="entry name" value="Acid phosphatase/Vanadium-dependent haloperoxidase"/>
    <property type="match status" value="1"/>
</dbReference>
<accession>C0GI00</accession>
<dbReference type="AlphaFoldDB" id="C0GI00"/>
<feature type="transmembrane region" description="Helical" evidence="1">
    <location>
        <begin position="299"/>
        <end position="318"/>
    </location>
</feature>
<evidence type="ECO:0000259" key="2">
    <source>
        <dbReference type="SMART" id="SM00014"/>
    </source>
</evidence>
<feature type="transmembrane region" description="Helical" evidence="1">
    <location>
        <begin position="211"/>
        <end position="231"/>
    </location>
</feature>
<dbReference type="InterPro" id="IPR000326">
    <property type="entry name" value="PAP2/HPO"/>
</dbReference>
<comment type="caution">
    <text evidence="3">The sequence shown here is derived from an EMBL/GenBank/DDBJ whole genome shotgun (WGS) entry which is preliminary data.</text>
</comment>
<dbReference type="STRING" id="555088.DealDRAFT_2109"/>
<gene>
    <name evidence="3" type="ORF">DealDRAFT_2109</name>
</gene>
<evidence type="ECO:0000313" key="4">
    <source>
        <dbReference type="Proteomes" id="UP000006443"/>
    </source>
</evidence>
<dbReference type="EMBL" id="ACJM01000010">
    <property type="protein sequence ID" value="EEG77074.1"/>
    <property type="molecule type" value="Genomic_DNA"/>
</dbReference>
<dbReference type="OrthoDB" id="9789113at2"/>
<evidence type="ECO:0000256" key="1">
    <source>
        <dbReference type="SAM" id="Phobius"/>
    </source>
</evidence>
<dbReference type="Gene3D" id="1.20.144.10">
    <property type="entry name" value="Phosphatidic acid phosphatase type 2/haloperoxidase"/>
    <property type="match status" value="1"/>
</dbReference>
<keyword evidence="1" id="KW-0472">Membrane</keyword>